<dbReference type="PANTHER" id="PTHR22379:SF1">
    <property type="entry name" value="RIKEN CDNA 4930407I10 GENE"/>
    <property type="match status" value="1"/>
</dbReference>
<sequence>MLLSLLGACAMVGPFHGPEWEPVQGLLSQNHSCRDPQCCGNLLVLCLFLVWQVRHCWHQVTRTRFSTRNVIKVPLQKRGVPSMRCETVFKLTPEFFSPGKSRGLDSQQCAQRQRWGYRRSLQESWAQNLLSPQHPCTGPPSGVHTHSEPIFCTTSISNTCLLPQKSSWKAWQVPWCLHDGQTRPALDMCQEMEQLLLHPQERLVSLEPVISVRSRPTSMTLTTSLPNLLSAQRLPAPVNPTRNRAPALCSLSSLSARPGPGRSGLSGPSAPGRPAGLRGARSTGSAPERTEIRIPRDLTQSQGHTFPPSAFWLLPFAAPASISRGFGLSSGSRHFSLPPFQPPLTCGPGAHAAAAPHSLQLSGCESEEGQSGLRGDRSDRLQPGRSGVNGKTVPWAELAKAGCLGPHCLPRLQ</sequence>
<keyword evidence="3" id="KW-1185">Reference proteome</keyword>
<reference evidence="2" key="3">
    <citation type="submission" date="2025-09" db="UniProtKB">
        <authorList>
            <consortium name="Ensembl"/>
        </authorList>
    </citation>
    <scope>IDENTIFICATION</scope>
</reference>
<dbReference type="EMBL" id="AJFE02047818">
    <property type="status" value="NOT_ANNOTATED_CDS"/>
    <property type="molecule type" value="Genomic_DNA"/>
</dbReference>
<feature type="region of interest" description="Disordered" evidence="1">
    <location>
        <begin position="251"/>
        <end position="302"/>
    </location>
</feature>
<dbReference type="PANTHER" id="PTHR22379">
    <property type="entry name" value="RIKEN CDNA 4930407I10 GENE"/>
    <property type="match status" value="1"/>
</dbReference>
<dbReference type="InterPro" id="IPR031715">
    <property type="entry name" value="DUF4727"/>
</dbReference>
<dbReference type="Proteomes" id="UP000240080">
    <property type="component" value="Chromosome 22"/>
</dbReference>
<reference evidence="2" key="2">
    <citation type="submission" date="2025-08" db="UniProtKB">
        <authorList>
            <consortium name="Ensembl"/>
        </authorList>
    </citation>
    <scope>IDENTIFICATION</scope>
</reference>
<organism evidence="2 3">
    <name type="scientific">Pan paniscus</name>
    <name type="common">Pygmy chimpanzee</name>
    <name type="synonym">Bonobo</name>
    <dbReference type="NCBI Taxonomy" id="9597"/>
    <lineage>
        <taxon>Eukaryota</taxon>
        <taxon>Metazoa</taxon>
        <taxon>Chordata</taxon>
        <taxon>Craniata</taxon>
        <taxon>Vertebrata</taxon>
        <taxon>Euteleostomi</taxon>
        <taxon>Mammalia</taxon>
        <taxon>Eutheria</taxon>
        <taxon>Euarchontoglires</taxon>
        <taxon>Primates</taxon>
        <taxon>Haplorrhini</taxon>
        <taxon>Catarrhini</taxon>
        <taxon>Hominidae</taxon>
        <taxon>Pan</taxon>
    </lineage>
</organism>
<reference evidence="2 3" key="1">
    <citation type="journal article" date="2012" name="Nature">
        <title>The bonobo genome compared with the chimpanzee and human genomes.</title>
        <authorList>
            <person name="Prufer K."/>
            <person name="Munch K."/>
            <person name="Hellmann I."/>
            <person name="Akagi K."/>
            <person name="Miller J.R."/>
            <person name="Walenz B."/>
            <person name="Koren S."/>
            <person name="Sutton G."/>
            <person name="Kodira C."/>
            <person name="Winer R."/>
            <person name="Knight J.R."/>
            <person name="Mullikin J.C."/>
            <person name="Meader S.J."/>
            <person name="Ponting C.P."/>
            <person name="Lunter G."/>
            <person name="Higashino S."/>
            <person name="Hobolth A."/>
            <person name="Dutheil J."/>
            <person name="Karakoc E."/>
            <person name="Alkan C."/>
            <person name="Sajjadian S."/>
            <person name="Catacchio C.R."/>
            <person name="Ventura M."/>
            <person name="Marques-Bonet T."/>
            <person name="Eichler E.E."/>
            <person name="Andre C."/>
            <person name="Atencia R."/>
            <person name="Mugisha L."/>
            <person name="Junhold J."/>
            <person name="Patterson N."/>
            <person name="Siebauer M."/>
            <person name="Good J.M."/>
            <person name="Fischer A."/>
            <person name="Ptak S.E."/>
            <person name="Lachmann M."/>
            <person name="Symer D.E."/>
            <person name="Mailund T."/>
            <person name="Schierup M.H."/>
            <person name="Andres A.M."/>
            <person name="Kelso J."/>
            <person name="Paabo S."/>
        </authorList>
    </citation>
    <scope>NUCLEOTIDE SEQUENCE [LARGE SCALE GENOMIC DNA]</scope>
</reference>
<dbReference type="Bgee" id="ENSPPAG00000028172">
    <property type="expression patterns" value="Expressed in testis and 1 other cell type or tissue"/>
</dbReference>
<dbReference type="Pfam" id="PF15856">
    <property type="entry name" value="DUF4727"/>
    <property type="match status" value="1"/>
</dbReference>
<dbReference type="EMBL" id="AJFE02047817">
    <property type="status" value="NOT_ANNOTATED_CDS"/>
    <property type="molecule type" value="Genomic_DNA"/>
</dbReference>
<accession>A0A2R9A3M1</accession>
<dbReference type="GeneTree" id="ENSGT00900000141218"/>
<proteinExistence type="predicted"/>
<protein>
    <submittedName>
        <fullName evidence="2">Uncharacterized protein</fullName>
    </submittedName>
</protein>
<evidence type="ECO:0000313" key="2">
    <source>
        <dbReference type="Ensembl" id="ENSPPAP00000009884.1"/>
    </source>
</evidence>
<dbReference type="STRING" id="9597.ENSPPAP00000009884"/>
<feature type="region of interest" description="Disordered" evidence="1">
    <location>
        <begin position="362"/>
        <end position="392"/>
    </location>
</feature>
<evidence type="ECO:0000256" key="1">
    <source>
        <dbReference type="SAM" id="MobiDB-lite"/>
    </source>
</evidence>
<evidence type="ECO:0000313" key="3">
    <source>
        <dbReference type="Proteomes" id="UP000240080"/>
    </source>
</evidence>
<dbReference type="Ensembl" id="ENSPPAT00000032531.1">
    <property type="protein sequence ID" value="ENSPPAP00000009884.1"/>
    <property type="gene ID" value="ENSPPAG00000028172.1"/>
</dbReference>
<dbReference type="EMBL" id="AJFE02047819">
    <property type="status" value="NOT_ANNOTATED_CDS"/>
    <property type="molecule type" value="Genomic_DNA"/>
</dbReference>
<dbReference type="OMA" id="TRTHRSM"/>
<dbReference type="AlphaFoldDB" id="A0A2R9A3M1"/>
<name>A0A2R9A3M1_PANPA</name>
<feature type="compositionally biased region" description="Low complexity" evidence="1">
    <location>
        <begin position="251"/>
        <end position="282"/>
    </location>
</feature>